<evidence type="ECO:0000313" key="1">
    <source>
        <dbReference type="EMBL" id="MOY34292.1"/>
    </source>
</evidence>
<proteinExistence type="predicted"/>
<dbReference type="AlphaFoldDB" id="A0A4D5RB53"/>
<sequence>MEATMLLTAQCKKVLTPSIRLFSICLIFVFWRTDGMVMRVTAKITSVAQCPISKLMVLFHENQCLLNCGCLSLEQDQV</sequence>
<reference evidence="1" key="1">
    <citation type="submission" date="2019-04" db="EMBL/GenBank/DDBJ databases">
        <title>An insight into the mialome of Ixodes scapularis.</title>
        <authorList>
            <person name="Ribeiro J.M."/>
            <person name="Mather T.N."/>
            <person name="Karim S."/>
        </authorList>
    </citation>
    <scope>NUCLEOTIDE SEQUENCE</scope>
</reference>
<protein>
    <submittedName>
        <fullName evidence="1">Putative secreted protein</fullName>
    </submittedName>
</protein>
<dbReference type="EMBL" id="GHJT01000321">
    <property type="protein sequence ID" value="MOY34292.1"/>
    <property type="molecule type" value="Transcribed_RNA"/>
</dbReference>
<accession>A0A4D5RB53</accession>
<organism evidence="1">
    <name type="scientific">Ixodes scapularis</name>
    <name type="common">Black-legged tick</name>
    <name type="synonym">Deer tick</name>
    <dbReference type="NCBI Taxonomy" id="6945"/>
    <lineage>
        <taxon>Eukaryota</taxon>
        <taxon>Metazoa</taxon>
        <taxon>Ecdysozoa</taxon>
        <taxon>Arthropoda</taxon>
        <taxon>Chelicerata</taxon>
        <taxon>Arachnida</taxon>
        <taxon>Acari</taxon>
        <taxon>Parasitiformes</taxon>
        <taxon>Ixodida</taxon>
        <taxon>Ixodoidea</taxon>
        <taxon>Ixodidae</taxon>
        <taxon>Ixodinae</taxon>
        <taxon>Ixodes</taxon>
    </lineage>
</organism>
<name>A0A4D5RB53_IXOSC</name>